<dbReference type="Proteomes" id="UP000322245">
    <property type="component" value="Unassembled WGS sequence"/>
</dbReference>
<feature type="compositionally biased region" description="Basic and acidic residues" evidence="1">
    <location>
        <begin position="141"/>
        <end position="155"/>
    </location>
</feature>
<proteinExistence type="predicted"/>
<reference evidence="2 3" key="1">
    <citation type="submission" date="2017-05" db="EMBL/GenBank/DDBJ databases">
        <title>The Genome Sequence of Tsuchiyaea wingfieldii DSM 27421.</title>
        <authorList>
            <person name="Cuomo C."/>
            <person name="Passer A."/>
            <person name="Billmyre B."/>
            <person name="Heitman J."/>
        </authorList>
    </citation>
    <scope>NUCLEOTIDE SEQUENCE [LARGE SCALE GENOMIC DNA]</scope>
    <source>
        <strain evidence="2 3">DSM 27421</strain>
    </source>
</reference>
<dbReference type="EMBL" id="NIDF01000005">
    <property type="protein sequence ID" value="TYJ58385.1"/>
    <property type="molecule type" value="Genomic_DNA"/>
</dbReference>
<dbReference type="AlphaFoldDB" id="A0A5D3B3P6"/>
<organism evidence="2 3">
    <name type="scientific">Cryptococcus floricola</name>
    <dbReference type="NCBI Taxonomy" id="2591691"/>
    <lineage>
        <taxon>Eukaryota</taxon>
        <taxon>Fungi</taxon>
        <taxon>Dikarya</taxon>
        <taxon>Basidiomycota</taxon>
        <taxon>Agaricomycotina</taxon>
        <taxon>Tremellomycetes</taxon>
        <taxon>Tremellales</taxon>
        <taxon>Cryptococcaceae</taxon>
        <taxon>Cryptococcus</taxon>
    </lineage>
</organism>
<sequence length="276" mass="31019">MAVKTARFDPARHLEQQGWAGKGTALQQGHISRPLAVVQKKTLSGIGKDRDEAVPFWDHIFAATAASLNIGSGSGSSSPAPPSSSWTTLTPAGSSSPAPRIPPKLSISAQTRMAREMARRQLYSRFFRGKVYMGDEEEEVEVKPSEKKGKRKASEIDSVVENGVKDSGLSVQAEKKKEKREKKEKSEKREKKDKSKGKQKEDETNEERRARRAEKKENREKKEAKLGEDGQPKTKKEKKTKREESSGTRIEQEKSSKKKRKEREDGEEKSKKKSKQ</sequence>
<accession>A0A5D3B3P6</accession>
<feature type="region of interest" description="Disordered" evidence="1">
    <location>
        <begin position="71"/>
        <end position="109"/>
    </location>
</feature>
<feature type="compositionally biased region" description="Basic and acidic residues" evidence="1">
    <location>
        <begin position="173"/>
        <end position="255"/>
    </location>
</feature>
<feature type="compositionally biased region" description="Polar residues" evidence="1">
    <location>
        <begin position="86"/>
        <end position="97"/>
    </location>
</feature>
<keyword evidence="3" id="KW-1185">Reference proteome</keyword>
<evidence type="ECO:0008006" key="4">
    <source>
        <dbReference type="Google" id="ProtNLM"/>
    </source>
</evidence>
<name>A0A5D3B3P6_9TREE</name>
<feature type="region of interest" description="Disordered" evidence="1">
    <location>
        <begin position="134"/>
        <end position="276"/>
    </location>
</feature>
<evidence type="ECO:0000256" key="1">
    <source>
        <dbReference type="SAM" id="MobiDB-lite"/>
    </source>
</evidence>
<comment type="caution">
    <text evidence="2">The sequence shown here is derived from an EMBL/GenBank/DDBJ whole genome shotgun (WGS) entry which is preliminary data.</text>
</comment>
<evidence type="ECO:0000313" key="2">
    <source>
        <dbReference type="EMBL" id="TYJ58385.1"/>
    </source>
</evidence>
<gene>
    <name evidence="2" type="ORF">B9479_000931</name>
</gene>
<protein>
    <recommendedName>
        <fullName evidence="4">G-patch domain-containing protein</fullName>
    </recommendedName>
</protein>
<evidence type="ECO:0000313" key="3">
    <source>
        <dbReference type="Proteomes" id="UP000322245"/>
    </source>
</evidence>